<dbReference type="InterPro" id="IPR001810">
    <property type="entry name" value="F-box_dom"/>
</dbReference>
<evidence type="ECO:0000259" key="2">
    <source>
        <dbReference type="Pfam" id="PF12937"/>
    </source>
</evidence>
<dbReference type="Proteomes" id="UP000075714">
    <property type="component" value="Unassembled WGS sequence"/>
</dbReference>
<gene>
    <name evidence="3" type="ORF">GPECTOR_47g307</name>
</gene>
<feature type="domain" description="F-box" evidence="2">
    <location>
        <begin position="30"/>
        <end position="70"/>
    </location>
</feature>
<keyword evidence="4" id="KW-1185">Reference proteome</keyword>
<name>A0A150G861_GONPE</name>
<dbReference type="EMBL" id="LSYV01000048">
    <property type="protein sequence ID" value="KXZ46032.1"/>
    <property type="molecule type" value="Genomic_DNA"/>
</dbReference>
<proteinExistence type="predicted"/>
<feature type="region of interest" description="Disordered" evidence="1">
    <location>
        <begin position="161"/>
        <end position="187"/>
    </location>
</feature>
<comment type="caution">
    <text evidence="3">The sequence shown here is derived from an EMBL/GenBank/DDBJ whole genome shotgun (WGS) entry which is preliminary data.</text>
</comment>
<dbReference type="Gene3D" id="1.20.1280.50">
    <property type="match status" value="1"/>
</dbReference>
<feature type="region of interest" description="Disordered" evidence="1">
    <location>
        <begin position="271"/>
        <end position="294"/>
    </location>
</feature>
<feature type="compositionally biased region" description="Low complexity" evidence="1">
    <location>
        <begin position="271"/>
        <end position="284"/>
    </location>
</feature>
<dbReference type="OrthoDB" id="549841at2759"/>
<dbReference type="Pfam" id="PF12937">
    <property type="entry name" value="F-box-like"/>
    <property type="match status" value="1"/>
</dbReference>
<feature type="region of interest" description="Disordered" evidence="1">
    <location>
        <begin position="478"/>
        <end position="512"/>
    </location>
</feature>
<feature type="region of interest" description="Disordered" evidence="1">
    <location>
        <begin position="574"/>
        <end position="623"/>
    </location>
</feature>
<feature type="compositionally biased region" description="Acidic residues" evidence="1">
    <location>
        <begin position="584"/>
        <end position="601"/>
    </location>
</feature>
<feature type="compositionally biased region" description="Low complexity" evidence="1">
    <location>
        <begin position="488"/>
        <end position="500"/>
    </location>
</feature>
<feature type="compositionally biased region" description="Polar residues" evidence="1">
    <location>
        <begin position="168"/>
        <end position="187"/>
    </location>
</feature>
<reference evidence="4" key="1">
    <citation type="journal article" date="2016" name="Nat. Commun.">
        <title>The Gonium pectorale genome demonstrates co-option of cell cycle regulation during the evolution of multicellularity.</title>
        <authorList>
            <person name="Hanschen E.R."/>
            <person name="Marriage T.N."/>
            <person name="Ferris P.J."/>
            <person name="Hamaji T."/>
            <person name="Toyoda A."/>
            <person name="Fujiyama A."/>
            <person name="Neme R."/>
            <person name="Noguchi H."/>
            <person name="Minakuchi Y."/>
            <person name="Suzuki M."/>
            <person name="Kawai-Toyooka H."/>
            <person name="Smith D.R."/>
            <person name="Sparks H."/>
            <person name="Anderson J."/>
            <person name="Bakaric R."/>
            <person name="Luria V."/>
            <person name="Karger A."/>
            <person name="Kirschner M.W."/>
            <person name="Durand P.M."/>
            <person name="Michod R.E."/>
            <person name="Nozaki H."/>
            <person name="Olson B.J."/>
        </authorList>
    </citation>
    <scope>NUCLEOTIDE SEQUENCE [LARGE SCALE GENOMIC DNA]</scope>
    <source>
        <strain evidence="4">NIES-2863</strain>
    </source>
</reference>
<sequence>MSTCPETVPDVPTGGSCEPTAAHDALSRGDVLLEIFNRLGSLPDLGRCCAVSRAWRAAAASDLPWRALYTRAYGTPQAWEAAGSYRQQSARWAGLRHPAPSPPLPGAPAPGRALEEHDKAYGVRTLAVSYDPVTRTLLRAVRNPQLLGDCLRVAVEAVPLDPKPSECPGSTESGTPGNGSGSETDSTAAQPLWVCTLSPTGGDDDGADGGGNGGADAADALMAQQRLAGLVDLLPSVMCAAGGLLYLPAGPTGRGLAAWDLTAAPAAATAPTAAPGAPAAVPAVPTAPTPPARRPPHWLLPEAHPGRLLAVAADGWLAASGCDAGRLCFWRPRDRQRLGEASIEELTRLPVIPAFPRPAARRATERHLLRLAVCDASGLAAVLLASPLAPHVHVFRAAGPAASASAVSAAGVPAVGQRLAVLSTGGSPGDGLALLRGHLLTMSVLSSDVMGARFGGSGGSSVLVTITARVWKLPAARESGAGGGTGGAPTAAAVGSSTGRGASGDGGDADDDWGDCTRLYSSRLQLEHPRSLVLDRMRPLLAASEDLLLVTAPRGGQEAAGRQPHHCLLALEHPFGAGAGGEGGDSDGEGEGEEDGEGGEAGEERGRRRRHRRGGGSGRDGFRVVSESERLQWSEIVKDAGAVIVAVQPTPRHLALLSEDGQLRLYGLTPGAHV</sequence>
<accession>A0A150G861</accession>
<organism evidence="3 4">
    <name type="scientific">Gonium pectorale</name>
    <name type="common">Green alga</name>
    <dbReference type="NCBI Taxonomy" id="33097"/>
    <lineage>
        <taxon>Eukaryota</taxon>
        <taxon>Viridiplantae</taxon>
        <taxon>Chlorophyta</taxon>
        <taxon>core chlorophytes</taxon>
        <taxon>Chlorophyceae</taxon>
        <taxon>CS clade</taxon>
        <taxon>Chlamydomonadales</taxon>
        <taxon>Volvocaceae</taxon>
        <taxon>Gonium</taxon>
    </lineage>
</organism>
<dbReference type="AlphaFoldDB" id="A0A150G861"/>
<evidence type="ECO:0000313" key="3">
    <source>
        <dbReference type="EMBL" id="KXZ46032.1"/>
    </source>
</evidence>
<evidence type="ECO:0000313" key="4">
    <source>
        <dbReference type="Proteomes" id="UP000075714"/>
    </source>
</evidence>
<dbReference type="InterPro" id="IPR036047">
    <property type="entry name" value="F-box-like_dom_sf"/>
</dbReference>
<evidence type="ECO:0000256" key="1">
    <source>
        <dbReference type="SAM" id="MobiDB-lite"/>
    </source>
</evidence>
<dbReference type="SUPFAM" id="SSF81383">
    <property type="entry name" value="F-box domain"/>
    <property type="match status" value="1"/>
</dbReference>
<protein>
    <recommendedName>
        <fullName evidence="2">F-box domain-containing protein</fullName>
    </recommendedName>
</protein>